<sequence length="93" mass="10732">MDRLLTTAVETSEGIACQRSDDDNEEPVSDRALNRSRQDMERARGPCSVYVHGLRAHRSWEDQHEIRSRCAFHRIFQARFRSFRGGIGSKPTL</sequence>
<dbReference type="EMBL" id="KE523906">
    <property type="protein sequence ID" value="KFB34760.1"/>
    <property type="molecule type" value="Genomic_DNA"/>
</dbReference>
<dbReference type="Proteomes" id="UP000030765">
    <property type="component" value="Unassembled WGS sequence"/>
</dbReference>
<dbReference type="EMBL" id="ATLV01000778">
    <property type="status" value="NOT_ANNOTATED_CDS"/>
    <property type="molecule type" value="Genomic_DNA"/>
</dbReference>
<accession>A0A084V9W6</accession>
<keyword evidence="4" id="KW-1185">Reference proteome</keyword>
<feature type="compositionally biased region" description="Basic and acidic residues" evidence="1">
    <location>
        <begin position="28"/>
        <end position="40"/>
    </location>
</feature>
<gene>
    <name evidence="2" type="ORF">ZHAS_00000148</name>
</gene>
<evidence type="ECO:0000313" key="2">
    <source>
        <dbReference type="EMBL" id="KFB34760.1"/>
    </source>
</evidence>
<proteinExistence type="predicted"/>
<feature type="region of interest" description="Disordered" evidence="1">
    <location>
        <begin position="15"/>
        <end position="40"/>
    </location>
</feature>
<dbReference type="AlphaFoldDB" id="A0A084V9W6"/>
<name>A0A084V9W6_ANOSI</name>
<organism evidence="2">
    <name type="scientific">Anopheles sinensis</name>
    <name type="common">Mosquito</name>
    <dbReference type="NCBI Taxonomy" id="74873"/>
    <lineage>
        <taxon>Eukaryota</taxon>
        <taxon>Metazoa</taxon>
        <taxon>Ecdysozoa</taxon>
        <taxon>Arthropoda</taxon>
        <taxon>Hexapoda</taxon>
        <taxon>Insecta</taxon>
        <taxon>Pterygota</taxon>
        <taxon>Neoptera</taxon>
        <taxon>Endopterygota</taxon>
        <taxon>Diptera</taxon>
        <taxon>Nematocera</taxon>
        <taxon>Culicoidea</taxon>
        <taxon>Culicidae</taxon>
        <taxon>Anophelinae</taxon>
        <taxon>Anopheles</taxon>
    </lineage>
</organism>
<dbReference type="EnsemblMetazoa" id="ASIC000148-RA">
    <property type="protein sequence ID" value="ASIC000148-PA"/>
    <property type="gene ID" value="ASIC000148"/>
</dbReference>
<reference evidence="3" key="2">
    <citation type="submission" date="2020-05" db="UniProtKB">
        <authorList>
            <consortium name="EnsemblMetazoa"/>
        </authorList>
    </citation>
    <scope>IDENTIFICATION</scope>
</reference>
<reference evidence="2 4" key="1">
    <citation type="journal article" date="2014" name="BMC Genomics">
        <title>Genome sequence of Anopheles sinensis provides insight into genetics basis of mosquito competence for malaria parasites.</title>
        <authorList>
            <person name="Zhou D."/>
            <person name="Zhang D."/>
            <person name="Ding G."/>
            <person name="Shi L."/>
            <person name="Hou Q."/>
            <person name="Ye Y."/>
            <person name="Xu Y."/>
            <person name="Zhou H."/>
            <person name="Xiong C."/>
            <person name="Li S."/>
            <person name="Yu J."/>
            <person name="Hong S."/>
            <person name="Yu X."/>
            <person name="Zou P."/>
            <person name="Chen C."/>
            <person name="Chang X."/>
            <person name="Wang W."/>
            <person name="Lv Y."/>
            <person name="Sun Y."/>
            <person name="Ma L."/>
            <person name="Shen B."/>
            <person name="Zhu C."/>
        </authorList>
    </citation>
    <scope>NUCLEOTIDE SEQUENCE [LARGE SCALE GENOMIC DNA]</scope>
</reference>
<protein>
    <submittedName>
        <fullName evidence="2 3">Dere\GG22670-PA-like protein</fullName>
    </submittedName>
</protein>
<evidence type="ECO:0000313" key="3">
    <source>
        <dbReference type="EnsemblMetazoa" id="ASIC000148-PA"/>
    </source>
</evidence>
<evidence type="ECO:0000256" key="1">
    <source>
        <dbReference type="SAM" id="MobiDB-lite"/>
    </source>
</evidence>
<evidence type="ECO:0000313" key="4">
    <source>
        <dbReference type="Proteomes" id="UP000030765"/>
    </source>
</evidence>
<dbReference type="VEuPathDB" id="VectorBase:ASIC000148"/>